<protein>
    <recommendedName>
        <fullName evidence="3">Transposase</fullName>
    </recommendedName>
</protein>
<dbReference type="RefSeq" id="WP_275820310.1">
    <property type="nucleotide sequence ID" value="NZ_BAAANM010000030.1"/>
</dbReference>
<sequence length="86" mass="9713">MPDRLRGQRTTAAVQGICRRHGEKEFAGWLAEQRQQDRHFGDLKRADALAALRTALDSWAPRAGAQLPIATTYFRRWSNAFCPSVS</sequence>
<dbReference type="EMBL" id="JARHTQ010000029">
    <property type="protein sequence ID" value="MDF2260073.1"/>
    <property type="molecule type" value="Genomic_DNA"/>
</dbReference>
<comment type="caution">
    <text evidence="1">The sequence shown here is derived from an EMBL/GenBank/DDBJ whole genome shotgun (WGS) entry which is preliminary data.</text>
</comment>
<reference evidence="1 2" key="1">
    <citation type="submission" date="2023-03" db="EMBL/GenBank/DDBJ databases">
        <title>Draft genome sequence of type strain Streptomyces ferralitis JCM 14344.</title>
        <authorList>
            <person name="Klaysubun C."/>
            <person name="Duangmal K."/>
        </authorList>
    </citation>
    <scope>NUCLEOTIDE SEQUENCE [LARGE SCALE GENOMIC DNA]</scope>
    <source>
        <strain evidence="1 2">JCM 14344</strain>
    </source>
</reference>
<proteinExistence type="predicted"/>
<keyword evidence="2" id="KW-1185">Reference proteome</keyword>
<accession>A0ABT5Z8C3</accession>
<evidence type="ECO:0000313" key="2">
    <source>
        <dbReference type="Proteomes" id="UP001220022"/>
    </source>
</evidence>
<gene>
    <name evidence="1" type="ORF">P2L57_31410</name>
</gene>
<evidence type="ECO:0000313" key="1">
    <source>
        <dbReference type="EMBL" id="MDF2260073.1"/>
    </source>
</evidence>
<evidence type="ECO:0008006" key="3">
    <source>
        <dbReference type="Google" id="ProtNLM"/>
    </source>
</evidence>
<organism evidence="1 2">
    <name type="scientific">Streptantibioticus ferralitis</name>
    <dbReference type="NCBI Taxonomy" id="236510"/>
    <lineage>
        <taxon>Bacteria</taxon>
        <taxon>Bacillati</taxon>
        <taxon>Actinomycetota</taxon>
        <taxon>Actinomycetes</taxon>
        <taxon>Kitasatosporales</taxon>
        <taxon>Streptomycetaceae</taxon>
        <taxon>Streptantibioticus</taxon>
    </lineage>
</organism>
<name>A0ABT5Z8C3_9ACTN</name>
<dbReference type="Proteomes" id="UP001220022">
    <property type="component" value="Unassembled WGS sequence"/>
</dbReference>